<dbReference type="InterPro" id="IPR011990">
    <property type="entry name" value="TPR-like_helical_dom_sf"/>
</dbReference>
<feature type="repeat" description="PPR" evidence="2">
    <location>
        <begin position="379"/>
        <end position="413"/>
    </location>
</feature>
<evidence type="ECO:0000256" key="2">
    <source>
        <dbReference type="PROSITE-ProRule" id="PRU00708"/>
    </source>
</evidence>
<dbReference type="GO" id="GO:0003729">
    <property type="term" value="F:mRNA binding"/>
    <property type="evidence" value="ECO:0007669"/>
    <property type="project" value="TreeGrafter"/>
</dbReference>
<evidence type="ECO:0000313" key="3">
    <source>
        <dbReference type="EMBL" id="OMJ18702.1"/>
    </source>
</evidence>
<dbReference type="EMBL" id="LSSM01003201">
    <property type="protein sequence ID" value="OMJ18702.1"/>
    <property type="molecule type" value="Genomic_DNA"/>
</dbReference>
<dbReference type="Pfam" id="PF13041">
    <property type="entry name" value="PPR_2"/>
    <property type="match status" value="1"/>
</dbReference>
<dbReference type="PANTHER" id="PTHR47933:SF40">
    <property type="entry name" value="PENTATRICOPEPTIDE REPEAT-CONTAINING PROTEIN 1, MITOCHONDRIAL-RELATED"/>
    <property type="match status" value="1"/>
</dbReference>
<organism evidence="3 4">
    <name type="scientific">Smittium culicis</name>
    <dbReference type="NCBI Taxonomy" id="133412"/>
    <lineage>
        <taxon>Eukaryota</taxon>
        <taxon>Fungi</taxon>
        <taxon>Fungi incertae sedis</taxon>
        <taxon>Zoopagomycota</taxon>
        <taxon>Kickxellomycotina</taxon>
        <taxon>Harpellomycetes</taxon>
        <taxon>Harpellales</taxon>
        <taxon>Legeriomycetaceae</taxon>
        <taxon>Smittium</taxon>
    </lineage>
</organism>
<dbReference type="InterPro" id="IPR002885">
    <property type="entry name" value="PPR_rpt"/>
</dbReference>
<dbReference type="AlphaFoldDB" id="A0A1R1XVN1"/>
<dbReference type="InterPro" id="IPR051240">
    <property type="entry name" value="Mito_RNA-Proc/Resp"/>
</dbReference>
<evidence type="ECO:0000256" key="1">
    <source>
        <dbReference type="ARBA" id="ARBA00022737"/>
    </source>
</evidence>
<dbReference type="NCBIfam" id="TIGR00756">
    <property type="entry name" value="PPR"/>
    <property type="match status" value="1"/>
</dbReference>
<dbReference type="PANTHER" id="PTHR47933">
    <property type="entry name" value="PENTATRICOPEPTIDE REPEAT-CONTAINING PROTEIN 1, MITOCHONDRIAL"/>
    <property type="match status" value="1"/>
</dbReference>
<dbReference type="Proteomes" id="UP000187429">
    <property type="component" value="Unassembled WGS sequence"/>
</dbReference>
<gene>
    <name evidence="3" type="ORF">AYI69_g6905</name>
</gene>
<reference evidence="4" key="1">
    <citation type="submission" date="2017-01" db="EMBL/GenBank/DDBJ databases">
        <authorList>
            <person name="Wang Y."/>
            <person name="White M."/>
            <person name="Kvist S."/>
            <person name="Moncalvo J.-M."/>
        </authorList>
    </citation>
    <scope>NUCLEOTIDE SEQUENCE [LARGE SCALE GENOMIC DNA]</scope>
    <source>
        <strain evidence="4">ID-206-W2</strain>
    </source>
</reference>
<keyword evidence="4" id="KW-1185">Reference proteome</keyword>
<keyword evidence="1" id="KW-0677">Repeat</keyword>
<feature type="repeat" description="PPR" evidence="2">
    <location>
        <begin position="770"/>
        <end position="804"/>
    </location>
</feature>
<protein>
    <submittedName>
        <fullName evidence="3">Pentatricopeptide repeat-containing protein</fullName>
    </submittedName>
</protein>
<dbReference type="OrthoDB" id="185373at2759"/>
<accession>A0A1R1XVN1</accession>
<dbReference type="Pfam" id="PF13812">
    <property type="entry name" value="PPR_3"/>
    <property type="match status" value="1"/>
</dbReference>
<evidence type="ECO:0000313" key="4">
    <source>
        <dbReference type="Proteomes" id="UP000187429"/>
    </source>
</evidence>
<comment type="caution">
    <text evidence="3">The sequence shown here is derived from an EMBL/GenBank/DDBJ whole genome shotgun (WGS) entry which is preliminary data.</text>
</comment>
<dbReference type="Gene3D" id="1.25.40.10">
    <property type="entry name" value="Tetratricopeptide repeat domain"/>
    <property type="match status" value="3"/>
</dbReference>
<name>A0A1R1XVN1_9FUNG</name>
<proteinExistence type="predicted"/>
<dbReference type="PROSITE" id="PS51375">
    <property type="entry name" value="PPR"/>
    <property type="match status" value="2"/>
</dbReference>
<sequence length="915" mass="106334">MGIFSNNIFDMIEKVKAENFAKENSESKDYSDYNFSKVYTVDYMSNFDRNHNRGRKIRLRNFKRYGTRFINNSVEELRNKIGTDKYLLPGKIAIANNLASKSNLSKISPKDFKHKLVVDLEYVLSEYPFNYFTKTNRPKNKRLLKFNVNSKISKFSDVWEKYLIISRHPDKLWLIPQIDSSAFSILLDLAKRVEINRSPLYSHKRVVNVVEDMISSGKPIESNSIFTSYLISLCKLGRYNEVISSILHIPSISSEDQNQNNISKVKDNTEISSCLKFISIDTKILNIFLTAHLELLNFDEAINIFKLLGNYYEKKTKLFRNSYTYCIMFQYLISSKPNFNYTRFSPNKIDSAMKIYHEMIHDITTSKTNKVDIGSFRLNVVSLNVMLNSTIKNGFYSEGIEIFNKLTELGVNPNRSTLTILLQGIASFYYSNTKRPKIKSQELKEYSEPFYKIYSSIYNNQNTKKLLDSAHSTSFIEILLDMNNLDGAKKILCNMQLNRSDLYRPTFNTYYKMIRYCSDNAMFFDAARYYSDLISEDKLFPRATILKLMYKACSEFDNTSLRDTDGALISQKISPLMMLNISMANSIKKSNLDEAILAFKEAQNNKEVSADILSFYILFYGYHEAAKVTIRSIRMGSPLKFSTQIGLKSILEKSKIINQENNEIIQTASNNLVDNPEHPRQIFRNSIKKTGIKLTPPVYNLIISTLVGFGDIEGAQEVYHHMTSTCGINPTVDTYSSLIRMFLRRLEVKSAEQLLSQFFEKSFNNDIEINLLMYNSLIFSAAKAGLVDLALDIYTQMVGRKCMIFETKKFRQEFDIKNPNEIDDTNFYKELFMVKVYPDSDSYYQLIVSLLRQRRPQEALTLYDDMYALYVLPSPDLTAMIVDGLQYNELHDEARRVLRERYLKLRKLEKYWNIE</sequence>
<dbReference type="Pfam" id="PF01535">
    <property type="entry name" value="PPR"/>
    <property type="match status" value="1"/>
</dbReference>